<name>A0A9Q8V9F6_9HYPO</name>
<organism evidence="2 3">
    <name type="scientific">Purpureocillium takamizusanense</name>
    <dbReference type="NCBI Taxonomy" id="2060973"/>
    <lineage>
        <taxon>Eukaryota</taxon>
        <taxon>Fungi</taxon>
        <taxon>Dikarya</taxon>
        <taxon>Ascomycota</taxon>
        <taxon>Pezizomycotina</taxon>
        <taxon>Sordariomycetes</taxon>
        <taxon>Hypocreomycetidae</taxon>
        <taxon>Hypocreales</taxon>
        <taxon>Ophiocordycipitaceae</taxon>
        <taxon>Purpureocillium</taxon>
    </lineage>
</organism>
<accession>A0A9Q8V9F6</accession>
<feature type="compositionally biased region" description="Polar residues" evidence="1">
    <location>
        <begin position="50"/>
        <end position="59"/>
    </location>
</feature>
<feature type="region of interest" description="Disordered" evidence="1">
    <location>
        <begin position="39"/>
        <end position="72"/>
    </location>
</feature>
<dbReference type="AlphaFoldDB" id="A0A9Q8V9F6"/>
<reference evidence="2" key="1">
    <citation type="submission" date="2021-11" db="EMBL/GenBank/DDBJ databases">
        <title>Purpureocillium_takamizusanense_genome.</title>
        <authorList>
            <person name="Nguyen N.-H."/>
        </authorList>
    </citation>
    <scope>NUCLEOTIDE SEQUENCE</scope>
    <source>
        <strain evidence="2">PT3</strain>
    </source>
</reference>
<feature type="compositionally biased region" description="Low complexity" evidence="1">
    <location>
        <begin position="39"/>
        <end position="49"/>
    </location>
</feature>
<evidence type="ECO:0000256" key="1">
    <source>
        <dbReference type="SAM" id="MobiDB-lite"/>
    </source>
</evidence>
<dbReference type="KEGG" id="ptkz:JDV02_003138"/>
<evidence type="ECO:0000313" key="3">
    <source>
        <dbReference type="Proteomes" id="UP000829364"/>
    </source>
</evidence>
<evidence type="ECO:0000313" key="2">
    <source>
        <dbReference type="EMBL" id="UNI16727.1"/>
    </source>
</evidence>
<proteinExistence type="predicted"/>
<dbReference type="EMBL" id="CP086355">
    <property type="protein sequence ID" value="UNI16727.1"/>
    <property type="molecule type" value="Genomic_DNA"/>
</dbReference>
<protein>
    <submittedName>
        <fullName evidence="2">Uncharacterized protein</fullName>
    </submittedName>
</protein>
<keyword evidence="3" id="KW-1185">Reference proteome</keyword>
<gene>
    <name evidence="2" type="ORF">JDV02_003138</name>
</gene>
<sequence length="125" mass="13476">MIQVPSLSSCRALYRRDAPAMASMFFTAWHAARLTLSSGSSLANSPSRSAQTTNASWAGQSAGPPLGHPSRSKPEFIFGNLVEQLASVVLDPAGDSRDMEVRLEQHLRCVIPGCYSIVIVICHSF</sequence>
<dbReference type="Proteomes" id="UP000829364">
    <property type="component" value="Chromosome 2"/>
</dbReference>
<dbReference type="GeneID" id="72065098"/>
<dbReference type="RefSeq" id="XP_047840208.1">
    <property type="nucleotide sequence ID" value="XM_047984234.1"/>
</dbReference>